<gene>
    <name evidence="1" type="ORF">Vadar_028593</name>
</gene>
<organism evidence="1 2">
    <name type="scientific">Vaccinium darrowii</name>
    <dbReference type="NCBI Taxonomy" id="229202"/>
    <lineage>
        <taxon>Eukaryota</taxon>
        <taxon>Viridiplantae</taxon>
        <taxon>Streptophyta</taxon>
        <taxon>Embryophyta</taxon>
        <taxon>Tracheophyta</taxon>
        <taxon>Spermatophyta</taxon>
        <taxon>Magnoliopsida</taxon>
        <taxon>eudicotyledons</taxon>
        <taxon>Gunneridae</taxon>
        <taxon>Pentapetalae</taxon>
        <taxon>asterids</taxon>
        <taxon>Ericales</taxon>
        <taxon>Ericaceae</taxon>
        <taxon>Vaccinioideae</taxon>
        <taxon>Vaccinieae</taxon>
        <taxon>Vaccinium</taxon>
    </lineage>
</organism>
<dbReference type="EMBL" id="CM037162">
    <property type="protein sequence ID" value="KAH7864348.1"/>
    <property type="molecule type" value="Genomic_DNA"/>
</dbReference>
<proteinExistence type="predicted"/>
<dbReference type="Proteomes" id="UP000828048">
    <property type="component" value="Chromosome 12"/>
</dbReference>
<keyword evidence="2" id="KW-1185">Reference proteome</keyword>
<reference evidence="1 2" key="1">
    <citation type="journal article" date="2021" name="Hortic Res">
        <title>High-quality reference genome and annotation aids understanding of berry development for evergreen blueberry (Vaccinium darrowii).</title>
        <authorList>
            <person name="Yu J."/>
            <person name="Hulse-Kemp A.M."/>
            <person name="Babiker E."/>
            <person name="Staton M."/>
        </authorList>
    </citation>
    <scope>NUCLEOTIDE SEQUENCE [LARGE SCALE GENOMIC DNA]</scope>
    <source>
        <strain evidence="2">cv. NJ 8807/NJ 8810</strain>
        <tissue evidence="1">Young leaf</tissue>
    </source>
</reference>
<evidence type="ECO:0000313" key="2">
    <source>
        <dbReference type="Proteomes" id="UP000828048"/>
    </source>
</evidence>
<accession>A0ACB7ZG12</accession>
<name>A0ACB7ZG12_9ERIC</name>
<protein>
    <submittedName>
        <fullName evidence="1">Uncharacterized protein</fullName>
    </submittedName>
</protein>
<sequence length="729" mass="80963">MKGSDEHAGGGGGDEIWLEGNAEEDLLVGVDDASIFYNDFPPLPDFPCMSSSSSSSSSAPVPPPKPIASSSSSSSSSSSAASWALLKSDAEELQQQHADNNNNHRLQEQEYHHHAVVPPPPQEEDSIDCMDVMETFGYMELIDDSNELWDPSSIFQNENPQIQSNPHDVESLPLPQPQPPPQQQYQQNNAETSDGYLLLQNDVAQEQQKAPPDELGAMFFEWLKSNKEYISAEDMRNIKLRRATVESASKRLGGTKEGKKQLLRLILEWVENYQLQKKQAAAAAAATASTSQFPFQEPFQNPNPNPNCNPVPSPCFLPSTWLHPTPPQPQQQYVADRTGFPYGGGGDLYSVGGPSNYPTEYPTLETAQTWPPSSSGPLQYPMTTAAQYNQFPEANNSNVVTGVQNQPGFVEYGGNNPYPYQRHQYNYQGSNNNNGEKLVRLGSLATKEARKKRMARQRRFLSHHRHHQHHPSQNNNHQNQQQQMISHNVDHNQQVISIGSESCSAAGQVNPVANWVYWPNGGGGGSSSVPVPVVVAAEAPRSQPQVVADLPPVQVQNSQQPVQGQNFQQRQVNLPEKRQGWKPEKNLKFLLQKVLKQSDVGNLGRIVLPKKEAETHLPELEARDGISIAMEDIGTSQVWNMRYRFWPNNKSRMYLLENTGDFVRANGLQEGDFIVIYSDVKCGKYMIRGVKVRQPAPKSEAKKPAKSHRSSRMAVQADGIGSSQPSHRE</sequence>
<evidence type="ECO:0000313" key="1">
    <source>
        <dbReference type="EMBL" id="KAH7864348.1"/>
    </source>
</evidence>
<comment type="caution">
    <text evidence="1">The sequence shown here is derived from an EMBL/GenBank/DDBJ whole genome shotgun (WGS) entry which is preliminary data.</text>
</comment>